<reference evidence="3 5" key="3">
    <citation type="submission" date="2016-12" db="EMBL/GenBank/DDBJ databases">
        <title>The new phylogeny of genus Mycobacterium.</title>
        <authorList>
            <person name="Tortoli E."/>
            <person name="Trovato A."/>
            <person name="Cirillo D.M."/>
        </authorList>
    </citation>
    <scope>NUCLEOTIDE SEQUENCE [LARGE SCALE GENOMIC DNA]</scope>
    <source>
        <strain evidence="3 5">DSM 44942</strain>
    </source>
</reference>
<reference evidence="2" key="2">
    <citation type="submission" date="2015-04" db="EMBL/GenBank/DDBJ databases">
        <title>Genome sequence of Mycobacterium arupense strain GUC1.</title>
        <authorList>
            <person name="Greninger A.L."/>
            <person name="Cunningham G."/>
            <person name="Chiu C.Y."/>
            <person name="Miller S."/>
        </authorList>
    </citation>
    <scope>NUCLEOTIDE SEQUENCE</scope>
    <source>
        <strain evidence="2">GUC1</strain>
    </source>
</reference>
<reference evidence="4" key="1">
    <citation type="submission" date="2015-04" db="EMBL/GenBank/DDBJ databases">
        <title>Genome sequence of Mycobacterium arupense GUC1.</title>
        <authorList>
            <person name="Greninger A.L."/>
            <person name="Cunningham G."/>
            <person name="Chiu C.Y."/>
            <person name="Miller S."/>
        </authorList>
    </citation>
    <scope>NUCLEOTIDE SEQUENCE [LARGE SCALE GENOMIC DNA]</scope>
    <source>
        <strain evidence="4">GUC1</strain>
    </source>
</reference>
<name>A0A0F5N105_9MYCO</name>
<accession>A0A0F5N105</accession>
<dbReference type="PATRIC" id="fig|342002.3.peg.945"/>
<protein>
    <recommendedName>
        <fullName evidence="6">SHOCT domain-containing protein</fullName>
    </recommendedName>
</protein>
<organism evidence="2 4">
    <name type="scientific">Mycolicibacter arupensis</name>
    <dbReference type="NCBI Taxonomy" id="342002"/>
    <lineage>
        <taxon>Bacteria</taxon>
        <taxon>Bacillati</taxon>
        <taxon>Actinomycetota</taxon>
        <taxon>Actinomycetes</taxon>
        <taxon>Mycobacteriales</taxon>
        <taxon>Mycobacteriaceae</taxon>
        <taxon>Mycolicibacter</taxon>
    </lineage>
</organism>
<evidence type="ECO:0008006" key="6">
    <source>
        <dbReference type="Google" id="ProtNLM"/>
    </source>
</evidence>
<proteinExistence type="predicted"/>
<dbReference type="Proteomes" id="UP000034416">
    <property type="component" value="Unassembled WGS sequence"/>
</dbReference>
<sequence length="238" mass="25612">MSARQAIRRIPAAVAVGLMAIGLIGFVVALILNVFVLDRYDAYGEVPIPGSGTVHLPAGEVTVNLHTRVISSPSGGGLPVPPISVSVTPPAGVAEPEFQESIGMTTTVNNDTRRRLWRVQVAQAGDYQITTDGEVGAYIAPRLAFGKPSGHWAYVWVFPVVFVVGLLDLFAARLFRPRRSNSMGAATGPETDVSQGRFVPEGEGIRIEQLKTITALRDSGALTEKEFAEEKRRILRGH</sequence>
<gene>
    <name evidence="3" type="ORF">BST15_11770</name>
    <name evidence="2" type="ORF">WR43_04215</name>
</gene>
<comment type="caution">
    <text evidence="2">The sequence shown here is derived from an EMBL/GenBank/DDBJ whole genome shotgun (WGS) entry which is preliminary data.</text>
</comment>
<evidence type="ECO:0000256" key="1">
    <source>
        <dbReference type="SAM" id="Phobius"/>
    </source>
</evidence>
<keyword evidence="1" id="KW-1133">Transmembrane helix</keyword>
<evidence type="ECO:0000313" key="5">
    <source>
        <dbReference type="Proteomes" id="UP000192327"/>
    </source>
</evidence>
<keyword evidence="1" id="KW-0812">Transmembrane</keyword>
<evidence type="ECO:0000313" key="2">
    <source>
        <dbReference type="EMBL" id="KKC00652.1"/>
    </source>
</evidence>
<keyword evidence="5" id="KW-1185">Reference proteome</keyword>
<dbReference type="AlphaFoldDB" id="A0A0F5N105"/>
<feature type="transmembrane region" description="Helical" evidence="1">
    <location>
        <begin position="12"/>
        <end position="37"/>
    </location>
</feature>
<dbReference type="Proteomes" id="UP000192327">
    <property type="component" value="Unassembled WGS sequence"/>
</dbReference>
<evidence type="ECO:0000313" key="4">
    <source>
        <dbReference type="Proteomes" id="UP000034416"/>
    </source>
</evidence>
<dbReference type="EMBL" id="LASW01000009">
    <property type="protein sequence ID" value="KKC00652.1"/>
    <property type="molecule type" value="Genomic_DNA"/>
</dbReference>
<keyword evidence="1" id="KW-0472">Membrane</keyword>
<feature type="transmembrane region" description="Helical" evidence="1">
    <location>
        <begin position="153"/>
        <end position="175"/>
    </location>
</feature>
<evidence type="ECO:0000313" key="3">
    <source>
        <dbReference type="EMBL" id="OQZ96828.1"/>
    </source>
</evidence>
<dbReference type="EMBL" id="MVHH01000021">
    <property type="protein sequence ID" value="OQZ96828.1"/>
    <property type="molecule type" value="Genomic_DNA"/>
</dbReference>
<dbReference type="STRING" id="342002.BST15_11770"/>